<sequence>MKKITVFTSLCFFTLLAVLTGCNNGSPDVKPPSGGNIEQPKSSEKQILEFMLEEAKIIGLRADLYGRIDETNKTVSVKVPAAATGVNRKKLKVSFKVSSKAKLFVDAVEQESGVTENDFSGAAGVTYTVKAEDGSQQNYTVKVEEAAEQLFSDLPADQQAEIKTLYGYYWADDGNKAECPAINNERLAVYTNNAFMSMGFTNLRWSRISSSMWVCFSYAENDDEEKRIVFTFIKDNKGTLKVWDQILRMGTDAYGPYIKGKEPDKFEEGGKTYYTYDKAAYDKDPKKSPKLFEPRMI</sequence>
<gene>
    <name evidence="2" type="ORF">HMPREF9193_00804</name>
</gene>
<evidence type="ECO:0008006" key="4">
    <source>
        <dbReference type="Google" id="ProtNLM"/>
    </source>
</evidence>
<dbReference type="Gene3D" id="2.60.40.2340">
    <property type="match status" value="1"/>
</dbReference>
<feature type="signal peptide" evidence="1">
    <location>
        <begin position="1"/>
        <end position="17"/>
    </location>
</feature>
<name>A0ABN0P052_TRELE</name>
<dbReference type="PROSITE" id="PS51257">
    <property type="entry name" value="PROKAR_LIPOPROTEIN"/>
    <property type="match status" value="1"/>
</dbReference>
<feature type="chain" id="PRO_5045154313" description="Cadherin-like beta sandwich domain-containing protein" evidence="1">
    <location>
        <begin position="18"/>
        <end position="297"/>
    </location>
</feature>
<dbReference type="EMBL" id="AWVH01000023">
    <property type="protein sequence ID" value="ERJ93709.1"/>
    <property type="molecule type" value="Genomic_DNA"/>
</dbReference>
<evidence type="ECO:0000256" key="1">
    <source>
        <dbReference type="SAM" id="SignalP"/>
    </source>
</evidence>
<evidence type="ECO:0000313" key="3">
    <source>
        <dbReference type="Proteomes" id="UP000016649"/>
    </source>
</evidence>
<dbReference type="Proteomes" id="UP000016649">
    <property type="component" value="Unassembled WGS sequence"/>
</dbReference>
<comment type="caution">
    <text evidence="2">The sequence shown here is derived from an EMBL/GenBank/DDBJ whole genome shotgun (WGS) entry which is preliminary data.</text>
</comment>
<evidence type="ECO:0000313" key="2">
    <source>
        <dbReference type="EMBL" id="ERJ93709.1"/>
    </source>
</evidence>
<keyword evidence="1" id="KW-0732">Signal</keyword>
<dbReference type="RefSeq" id="WP_021687022.1">
    <property type="nucleotide sequence ID" value="NZ_KI260564.1"/>
</dbReference>
<keyword evidence="3" id="KW-1185">Reference proteome</keyword>
<protein>
    <recommendedName>
        <fullName evidence="4">Cadherin-like beta sandwich domain-containing protein</fullName>
    </recommendedName>
</protein>
<proteinExistence type="predicted"/>
<reference evidence="2 3" key="1">
    <citation type="submission" date="2013-08" db="EMBL/GenBank/DDBJ databases">
        <authorList>
            <person name="Weinstock G."/>
            <person name="Sodergren E."/>
            <person name="Wylie T."/>
            <person name="Fulton L."/>
            <person name="Fulton R."/>
            <person name="Fronick C."/>
            <person name="O'Laughlin M."/>
            <person name="Godfrey J."/>
            <person name="Miner T."/>
            <person name="Herter B."/>
            <person name="Appelbaum E."/>
            <person name="Cordes M."/>
            <person name="Lek S."/>
            <person name="Wollam A."/>
            <person name="Pepin K.H."/>
            <person name="Palsikar V.B."/>
            <person name="Mitreva M."/>
            <person name="Wilson R.K."/>
        </authorList>
    </citation>
    <scope>NUCLEOTIDE SEQUENCE [LARGE SCALE GENOMIC DNA]</scope>
    <source>
        <strain evidence="2 3">ATCC 700332</strain>
    </source>
</reference>
<accession>A0ABN0P052</accession>
<organism evidence="2 3">
    <name type="scientific">Treponema lecithinolyticum ATCC 700332</name>
    <dbReference type="NCBI Taxonomy" id="1321815"/>
    <lineage>
        <taxon>Bacteria</taxon>
        <taxon>Pseudomonadati</taxon>
        <taxon>Spirochaetota</taxon>
        <taxon>Spirochaetia</taxon>
        <taxon>Spirochaetales</taxon>
        <taxon>Treponemataceae</taxon>
        <taxon>Treponema</taxon>
    </lineage>
</organism>